<evidence type="ECO:0000256" key="3">
    <source>
        <dbReference type="ARBA" id="ARBA00022729"/>
    </source>
</evidence>
<organism evidence="12 13">
    <name type="scientific">Paspalum notatum var. saurae</name>
    <dbReference type="NCBI Taxonomy" id="547442"/>
    <lineage>
        <taxon>Eukaryota</taxon>
        <taxon>Viridiplantae</taxon>
        <taxon>Streptophyta</taxon>
        <taxon>Embryophyta</taxon>
        <taxon>Tracheophyta</taxon>
        <taxon>Spermatophyta</taxon>
        <taxon>Magnoliopsida</taxon>
        <taxon>Liliopsida</taxon>
        <taxon>Poales</taxon>
        <taxon>Poaceae</taxon>
        <taxon>PACMAD clade</taxon>
        <taxon>Panicoideae</taxon>
        <taxon>Andropogonodae</taxon>
        <taxon>Paspaleae</taxon>
        <taxon>Paspalinae</taxon>
        <taxon>Paspalum</taxon>
    </lineage>
</organism>
<evidence type="ECO:0000256" key="9">
    <source>
        <dbReference type="RuleBase" id="RU000489"/>
    </source>
</evidence>
<evidence type="ECO:0000256" key="10">
    <source>
        <dbReference type="RuleBase" id="RU004453"/>
    </source>
</evidence>
<evidence type="ECO:0000256" key="6">
    <source>
        <dbReference type="ARBA" id="ARBA00023157"/>
    </source>
</evidence>
<evidence type="ECO:0000313" key="13">
    <source>
        <dbReference type="Proteomes" id="UP001341281"/>
    </source>
</evidence>
<keyword evidence="6" id="KW-1015">Disulfide bond</keyword>
<keyword evidence="3" id="KW-0732">Signal</keyword>
<evidence type="ECO:0000256" key="5">
    <source>
        <dbReference type="ARBA" id="ARBA00023024"/>
    </source>
</evidence>
<dbReference type="PROSITE" id="PS01095">
    <property type="entry name" value="GH18_1"/>
    <property type="match status" value="1"/>
</dbReference>
<evidence type="ECO:0000256" key="7">
    <source>
        <dbReference type="ARBA" id="ARBA00023277"/>
    </source>
</evidence>
<comment type="catalytic activity">
    <reaction evidence="1">
        <text>Random endo-hydrolysis of N-acetyl-beta-D-glucosaminide (1-&gt;4)-beta-linkages in chitin and chitodextrins.</text>
        <dbReference type="EC" id="3.2.1.14"/>
    </reaction>
</comment>
<evidence type="ECO:0000256" key="4">
    <source>
        <dbReference type="ARBA" id="ARBA00022801"/>
    </source>
</evidence>
<dbReference type="Proteomes" id="UP001341281">
    <property type="component" value="Chromosome 02"/>
</dbReference>
<evidence type="ECO:0000259" key="11">
    <source>
        <dbReference type="PROSITE" id="PS51910"/>
    </source>
</evidence>
<accession>A0AAQ3SJS6</accession>
<dbReference type="Pfam" id="PF00704">
    <property type="entry name" value="Glyco_hydro_18"/>
    <property type="match status" value="1"/>
</dbReference>
<keyword evidence="4 9" id="KW-0378">Hydrolase</keyword>
<evidence type="ECO:0000256" key="1">
    <source>
        <dbReference type="ARBA" id="ARBA00000822"/>
    </source>
</evidence>
<dbReference type="InterPro" id="IPR001579">
    <property type="entry name" value="Glyco_hydro_18_chit_AS"/>
</dbReference>
<dbReference type="Gene3D" id="3.20.20.80">
    <property type="entry name" value="Glycosidases"/>
    <property type="match status" value="1"/>
</dbReference>
<dbReference type="EC" id="3.2.1.14" evidence="2"/>
<evidence type="ECO:0000313" key="12">
    <source>
        <dbReference type="EMBL" id="WVZ56221.1"/>
    </source>
</evidence>
<feature type="domain" description="GH18" evidence="11">
    <location>
        <begin position="1"/>
        <end position="211"/>
    </location>
</feature>
<dbReference type="PANTHER" id="PTHR45708">
    <property type="entry name" value="ENDOCHITINASE"/>
    <property type="match status" value="1"/>
</dbReference>
<dbReference type="PANTHER" id="PTHR45708:SF22">
    <property type="entry name" value="ACIDIC ENDOCHITINASE"/>
    <property type="match status" value="1"/>
</dbReference>
<keyword evidence="13" id="KW-1185">Reference proteome</keyword>
<sequence length="211" mass="21836">MTLNSKVLLSLGGGSGSGSGSSYGLTSTDDANSVAQYLWDSYLGGSGGSSRPLGSAALDGIDLDIENGRPAHYDELASALKAKGQVLLTAAPQCPYPDTSLGQALQTGQFDVVWIQFYNNPVCEYGNDDGDVSGGLVSAWRSWTSGVKAGSFYLGVPASKVAATNGYIEPADLTGTVIPAIRGIGSYGGIMVWNRCFDEQNNYSGQVKAGV</sequence>
<dbReference type="SUPFAM" id="SSF51445">
    <property type="entry name" value="(Trans)glycosidases"/>
    <property type="match status" value="1"/>
</dbReference>
<keyword evidence="5" id="KW-0624">Polysaccharide degradation</keyword>
<dbReference type="AlphaFoldDB" id="A0AAQ3SJS6"/>
<proteinExistence type="inferred from homology"/>
<name>A0AAQ3SJS6_PASNO</name>
<dbReference type="InterPro" id="IPR050542">
    <property type="entry name" value="Glycosyl_Hydrlase18_Chitinase"/>
</dbReference>
<dbReference type="PROSITE" id="PS51910">
    <property type="entry name" value="GH18_2"/>
    <property type="match status" value="1"/>
</dbReference>
<evidence type="ECO:0000256" key="8">
    <source>
        <dbReference type="ARBA" id="ARBA00023295"/>
    </source>
</evidence>
<dbReference type="InterPro" id="IPR001223">
    <property type="entry name" value="Glyco_hydro18_cat"/>
</dbReference>
<dbReference type="InterPro" id="IPR017853">
    <property type="entry name" value="GH"/>
</dbReference>
<dbReference type="GO" id="GO:0005576">
    <property type="term" value="C:extracellular region"/>
    <property type="evidence" value="ECO:0007669"/>
    <property type="project" value="TreeGrafter"/>
</dbReference>
<dbReference type="GO" id="GO:0008843">
    <property type="term" value="F:endochitinase activity"/>
    <property type="evidence" value="ECO:0007669"/>
    <property type="project" value="UniProtKB-EC"/>
</dbReference>
<evidence type="ECO:0000256" key="2">
    <source>
        <dbReference type="ARBA" id="ARBA00012729"/>
    </source>
</evidence>
<reference evidence="12 13" key="1">
    <citation type="submission" date="2024-02" db="EMBL/GenBank/DDBJ databases">
        <title>High-quality chromosome-scale genome assembly of Pensacola bahiagrass (Paspalum notatum Flugge var. saurae).</title>
        <authorList>
            <person name="Vega J.M."/>
            <person name="Podio M."/>
            <person name="Orjuela J."/>
            <person name="Siena L.A."/>
            <person name="Pessino S.C."/>
            <person name="Combes M.C."/>
            <person name="Mariac C."/>
            <person name="Albertini E."/>
            <person name="Pupilli F."/>
            <person name="Ortiz J.P.A."/>
            <person name="Leblanc O."/>
        </authorList>
    </citation>
    <scope>NUCLEOTIDE SEQUENCE [LARGE SCALE GENOMIC DNA]</scope>
    <source>
        <strain evidence="12">R1</strain>
        <tissue evidence="12">Leaf</tissue>
    </source>
</reference>
<keyword evidence="7" id="KW-0119">Carbohydrate metabolism</keyword>
<keyword evidence="8 9" id="KW-0326">Glycosidase</keyword>
<dbReference type="GO" id="GO:0005975">
    <property type="term" value="P:carbohydrate metabolic process"/>
    <property type="evidence" value="ECO:0007669"/>
    <property type="project" value="InterPro"/>
</dbReference>
<dbReference type="EMBL" id="CP144746">
    <property type="protein sequence ID" value="WVZ56221.1"/>
    <property type="molecule type" value="Genomic_DNA"/>
</dbReference>
<keyword evidence="5" id="KW-0146">Chitin degradation</keyword>
<dbReference type="GO" id="GO:0006032">
    <property type="term" value="P:chitin catabolic process"/>
    <property type="evidence" value="ECO:0007669"/>
    <property type="project" value="UniProtKB-KW"/>
</dbReference>
<gene>
    <name evidence="12" type="ORF">U9M48_006789</name>
</gene>
<comment type="similarity">
    <text evidence="10">Belongs to the glycosyl hydrolase 18 family.</text>
</comment>
<protein>
    <recommendedName>
        <fullName evidence="2">chitinase</fullName>
        <ecNumber evidence="2">3.2.1.14</ecNumber>
    </recommendedName>
</protein>